<feature type="transmembrane region" description="Helical" evidence="8">
    <location>
        <begin position="138"/>
        <end position="160"/>
    </location>
</feature>
<accession>A0A3N9Y5C8</accession>
<proteinExistence type="predicted"/>
<evidence type="ECO:0000256" key="7">
    <source>
        <dbReference type="SAM" id="MobiDB-lite"/>
    </source>
</evidence>
<organism evidence="10 11">
    <name type="scientific">Micromonospora ureilytica</name>
    <dbReference type="NCBI Taxonomy" id="709868"/>
    <lineage>
        <taxon>Bacteria</taxon>
        <taxon>Bacillati</taxon>
        <taxon>Actinomycetota</taxon>
        <taxon>Actinomycetes</taxon>
        <taxon>Micromonosporales</taxon>
        <taxon>Micromonosporaceae</taxon>
        <taxon>Micromonospora</taxon>
    </lineage>
</organism>
<protein>
    <submittedName>
        <fullName evidence="10">MFS transporter</fullName>
    </submittedName>
</protein>
<dbReference type="Gene3D" id="1.20.1250.20">
    <property type="entry name" value="MFS general substrate transporter like domains"/>
    <property type="match status" value="1"/>
</dbReference>
<feature type="transmembrane region" description="Helical" evidence="8">
    <location>
        <begin position="387"/>
        <end position="406"/>
    </location>
</feature>
<evidence type="ECO:0000256" key="3">
    <source>
        <dbReference type="ARBA" id="ARBA00022475"/>
    </source>
</evidence>
<dbReference type="PROSITE" id="PS50850">
    <property type="entry name" value="MFS"/>
    <property type="match status" value="1"/>
</dbReference>
<comment type="caution">
    <text evidence="10">The sequence shown here is derived from an EMBL/GenBank/DDBJ whole genome shotgun (WGS) entry which is preliminary data.</text>
</comment>
<dbReference type="RefSeq" id="WP_124821358.1">
    <property type="nucleotide sequence ID" value="NZ_QDGB01000297.1"/>
</dbReference>
<dbReference type="GO" id="GO:0022857">
    <property type="term" value="F:transmembrane transporter activity"/>
    <property type="evidence" value="ECO:0007669"/>
    <property type="project" value="InterPro"/>
</dbReference>
<evidence type="ECO:0000256" key="6">
    <source>
        <dbReference type="ARBA" id="ARBA00023136"/>
    </source>
</evidence>
<name>A0A3N9Y5C8_9ACTN</name>
<feature type="transmembrane region" description="Helical" evidence="8">
    <location>
        <begin position="357"/>
        <end position="381"/>
    </location>
</feature>
<keyword evidence="3" id="KW-1003">Cell membrane</keyword>
<dbReference type="Proteomes" id="UP000278981">
    <property type="component" value="Unassembled WGS sequence"/>
</dbReference>
<feature type="transmembrane region" description="Helical" evidence="8">
    <location>
        <begin position="295"/>
        <end position="319"/>
    </location>
</feature>
<dbReference type="InterPro" id="IPR036259">
    <property type="entry name" value="MFS_trans_sf"/>
</dbReference>
<dbReference type="GO" id="GO:0005886">
    <property type="term" value="C:plasma membrane"/>
    <property type="evidence" value="ECO:0007669"/>
    <property type="project" value="UniProtKB-SubCell"/>
</dbReference>
<feature type="domain" description="Major facilitator superfamily (MFS) profile" evidence="9">
    <location>
        <begin position="1"/>
        <end position="407"/>
    </location>
</feature>
<dbReference type="CDD" id="cd06173">
    <property type="entry name" value="MFS_MefA_like"/>
    <property type="match status" value="1"/>
</dbReference>
<feature type="transmembrane region" description="Helical" evidence="8">
    <location>
        <begin position="12"/>
        <end position="38"/>
    </location>
</feature>
<evidence type="ECO:0000256" key="2">
    <source>
        <dbReference type="ARBA" id="ARBA00022448"/>
    </source>
</evidence>
<evidence type="ECO:0000259" key="9">
    <source>
        <dbReference type="PROSITE" id="PS50850"/>
    </source>
</evidence>
<dbReference type="Pfam" id="PF05977">
    <property type="entry name" value="MFS_3"/>
    <property type="match status" value="1"/>
</dbReference>
<dbReference type="AlphaFoldDB" id="A0A3N9Y5C8"/>
<dbReference type="EMBL" id="QDGB01000297">
    <property type="protein sequence ID" value="RQX14637.1"/>
    <property type="molecule type" value="Genomic_DNA"/>
</dbReference>
<dbReference type="InterPro" id="IPR010290">
    <property type="entry name" value="TM_effector"/>
</dbReference>
<keyword evidence="6 8" id="KW-0472">Membrane</keyword>
<reference evidence="10 11" key="1">
    <citation type="submission" date="2018-04" db="EMBL/GenBank/DDBJ databases">
        <title>Micromonosporas from Atacama Desert.</title>
        <authorList>
            <person name="Carro L."/>
            <person name="Klenk H.-P."/>
            <person name="Goodfellow M."/>
        </authorList>
    </citation>
    <scope>NUCLEOTIDE SEQUENCE [LARGE SCALE GENOMIC DNA]</scope>
    <source>
        <strain evidence="10 11">LB19</strain>
    </source>
</reference>
<evidence type="ECO:0000256" key="1">
    <source>
        <dbReference type="ARBA" id="ARBA00004651"/>
    </source>
</evidence>
<dbReference type="InterPro" id="IPR020846">
    <property type="entry name" value="MFS_dom"/>
</dbReference>
<gene>
    <name evidence="10" type="ORF">DDE19_22830</name>
</gene>
<feature type="region of interest" description="Disordered" evidence="7">
    <location>
        <begin position="414"/>
        <end position="452"/>
    </location>
</feature>
<keyword evidence="4 8" id="KW-0812">Transmembrane</keyword>
<evidence type="ECO:0000313" key="10">
    <source>
        <dbReference type="EMBL" id="RQX14637.1"/>
    </source>
</evidence>
<evidence type="ECO:0000313" key="11">
    <source>
        <dbReference type="Proteomes" id="UP000278981"/>
    </source>
</evidence>
<dbReference type="OrthoDB" id="5178159at2"/>
<dbReference type="PANTHER" id="PTHR23513">
    <property type="entry name" value="INTEGRAL MEMBRANE EFFLUX PROTEIN-RELATED"/>
    <property type="match status" value="1"/>
</dbReference>
<feature type="transmembrane region" description="Helical" evidence="8">
    <location>
        <begin position="166"/>
        <end position="185"/>
    </location>
</feature>
<sequence>MSFTTGESRWADVWIAAAARGTTICGDFLAATALALALQGAGAGGLAVSGLLLAATLPLVVLAPLAGRLADRMDSRTLLVTIGFAQAAICALLAVVEQPVLVVGLVTLLACGLAVTQPCLAALLPAMVRPTDLPRASAISQTAVSLGALGGPVLAGLLVGQFGTRVPLLLDAATYLALVVAGLLLRTRRGGRRPATSQAAASSQAVSGGIATAGGTEIGWRLRRDPLMLVMVVSTAVVIAAIGGINVIEVFFIRETLGGSPTTYGLVSAAWMAGMLPGTWLAVRLARRLDDDGALVRGVLATLAACSLMVLLAATVPAAGVLVPLWLVGGAANGGENVFANLLTARRVPEAMRARAYASYGAAVQGGSMAGFLIGGALLAVVPPRPLIAGAGVVGLLVVLVFVPVVTRAARRSSSAGLATPGRPAEPERAAGDTVGPWLSASHARGSGTSSS</sequence>
<feature type="transmembrane region" description="Helical" evidence="8">
    <location>
        <begin position="264"/>
        <end position="283"/>
    </location>
</feature>
<keyword evidence="5 8" id="KW-1133">Transmembrane helix</keyword>
<comment type="subcellular location">
    <subcellularLocation>
        <location evidence="1">Cell membrane</location>
        <topology evidence="1">Multi-pass membrane protein</topology>
    </subcellularLocation>
</comment>
<feature type="transmembrane region" description="Helical" evidence="8">
    <location>
        <begin position="227"/>
        <end position="252"/>
    </location>
</feature>
<feature type="transmembrane region" description="Helical" evidence="8">
    <location>
        <begin position="78"/>
        <end position="96"/>
    </location>
</feature>
<feature type="transmembrane region" description="Helical" evidence="8">
    <location>
        <begin position="102"/>
        <end position="126"/>
    </location>
</feature>
<dbReference type="PANTHER" id="PTHR23513:SF6">
    <property type="entry name" value="MAJOR FACILITATOR SUPERFAMILY ASSOCIATED DOMAIN-CONTAINING PROTEIN"/>
    <property type="match status" value="1"/>
</dbReference>
<feature type="transmembrane region" description="Helical" evidence="8">
    <location>
        <begin position="325"/>
        <end position="345"/>
    </location>
</feature>
<evidence type="ECO:0000256" key="8">
    <source>
        <dbReference type="SAM" id="Phobius"/>
    </source>
</evidence>
<dbReference type="SUPFAM" id="SSF103473">
    <property type="entry name" value="MFS general substrate transporter"/>
    <property type="match status" value="1"/>
</dbReference>
<keyword evidence="2" id="KW-0813">Transport</keyword>
<evidence type="ECO:0000256" key="5">
    <source>
        <dbReference type="ARBA" id="ARBA00022989"/>
    </source>
</evidence>
<feature type="transmembrane region" description="Helical" evidence="8">
    <location>
        <begin position="44"/>
        <end position="66"/>
    </location>
</feature>
<evidence type="ECO:0000256" key="4">
    <source>
        <dbReference type="ARBA" id="ARBA00022692"/>
    </source>
</evidence>